<protein>
    <submittedName>
        <fullName evidence="2">Chromosome partitioning protein</fullName>
    </submittedName>
</protein>
<dbReference type="RefSeq" id="WP_283445263.1">
    <property type="nucleotide sequence ID" value="NZ_FXUL01000031.1"/>
</dbReference>
<evidence type="ECO:0000259" key="1">
    <source>
        <dbReference type="Pfam" id="PF13614"/>
    </source>
</evidence>
<comment type="caution">
    <text evidence="2">The sequence shown here is derived from an EMBL/GenBank/DDBJ whole genome shotgun (WGS) entry which is preliminary data.</text>
</comment>
<dbReference type="InterPro" id="IPR027417">
    <property type="entry name" value="P-loop_NTPase"/>
</dbReference>
<evidence type="ECO:0000313" key="2">
    <source>
        <dbReference type="EMBL" id="SMP79442.1"/>
    </source>
</evidence>
<gene>
    <name evidence="2" type="ORF">SAMN06295970_13130</name>
</gene>
<reference evidence="2 3" key="1">
    <citation type="submission" date="2017-05" db="EMBL/GenBank/DDBJ databases">
        <authorList>
            <person name="Varghese N."/>
            <person name="Submissions S."/>
        </authorList>
    </citation>
    <scope>NUCLEOTIDE SEQUENCE [LARGE SCALE GENOMIC DNA]</scope>
    <source>
        <strain evidence="2 3">DSM 26001</strain>
    </source>
</reference>
<dbReference type="PANTHER" id="PTHR13696">
    <property type="entry name" value="P-LOOP CONTAINING NUCLEOSIDE TRIPHOSPHATE HYDROLASE"/>
    <property type="match status" value="1"/>
</dbReference>
<proteinExistence type="predicted"/>
<sequence>MRSTFAMLDDVVYRLKAAAALLHISENTLRNHLRDSGMEIQRANKKNPASPAVRLFTIADVFALARWRRDQELVKPLSSEPIVIAVDLIKGGVGKSTTAGELGIQLSLLGYRVLMIDLDVQSNLTQLMGYESDLTIDEAVQNDLDEDAIVTGTFATICGQYMESKSGRGTRMADVSAVIKYPFSKNGPALIPSDTFLGDLEQAFTYAKGNRELVFRNLFKDAAAGNVPGLAISDYDFVIFDCPPSISFSSTNAIAAADLVIAPIRMDSFAVKGLSRLVSEINGLSERSPEVRPQLLILPTHYSTNITRVSRMQQQLQAYKTNLSPTVISTSELFPKTQENYLPLTLQMPTAAPVSEYRLFTEFLLSVVTRNQKKTRTTKAEAA</sequence>
<organism evidence="2 3">
    <name type="scientific">Noviherbaspirillum suwonense</name>
    <dbReference type="NCBI Taxonomy" id="1224511"/>
    <lineage>
        <taxon>Bacteria</taxon>
        <taxon>Pseudomonadati</taxon>
        <taxon>Pseudomonadota</taxon>
        <taxon>Betaproteobacteria</taxon>
        <taxon>Burkholderiales</taxon>
        <taxon>Oxalobacteraceae</taxon>
        <taxon>Noviherbaspirillum</taxon>
    </lineage>
</organism>
<keyword evidence="3" id="KW-1185">Reference proteome</keyword>
<accession>A0ABY1QT53</accession>
<dbReference type="SUPFAM" id="SSF52540">
    <property type="entry name" value="P-loop containing nucleoside triphosphate hydrolases"/>
    <property type="match status" value="1"/>
</dbReference>
<dbReference type="InterPro" id="IPR050678">
    <property type="entry name" value="DNA_Partitioning_ATPase"/>
</dbReference>
<dbReference type="EMBL" id="FXUL01000031">
    <property type="protein sequence ID" value="SMP79442.1"/>
    <property type="molecule type" value="Genomic_DNA"/>
</dbReference>
<feature type="domain" description="AAA" evidence="1">
    <location>
        <begin position="83"/>
        <end position="287"/>
    </location>
</feature>
<dbReference type="PANTHER" id="PTHR13696:SF99">
    <property type="entry name" value="COBYRINIC ACID AC-DIAMIDE SYNTHASE"/>
    <property type="match status" value="1"/>
</dbReference>
<dbReference type="Proteomes" id="UP001158049">
    <property type="component" value="Unassembled WGS sequence"/>
</dbReference>
<dbReference type="Pfam" id="PF13614">
    <property type="entry name" value="AAA_31"/>
    <property type="match status" value="1"/>
</dbReference>
<name>A0ABY1QT53_9BURK</name>
<dbReference type="Gene3D" id="3.40.50.300">
    <property type="entry name" value="P-loop containing nucleotide triphosphate hydrolases"/>
    <property type="match status" value="1"/>
</dbReference>
<evidence type="ECO:0000313" key="3">
    <source>
        <dbReference type="Proteomes" id="UP001158049"/>
    </source>
</evidence>
<dbReference type="CDD" id="cd02042">
    <property type="entry name" value="ParAB_family"/>
    <property type="match status" value="1"/>
</dbReference>
<dbReference type="InterPro" id="IPR025669">
    <property type="entry name" value="AAA_dom"/>
</dbReference>